<feature type="transmembrane region" description="Helical" evidence="3">
    <location>
        <begin position="21"/>
        <end position="40"/>
    </location>
</feature>
<feature type="transmembrane region" description="Helical" evidence="3">
    <location>
        <begin position="137"/>
        <end position="156"/>
    </location>
</feature>
<proteinExistence type="inferred from homology"/>
<feature type="transmembrane region" description="Helical" evidence="3">
    <location>
        <begin position="219"/>
        <end position="239"/>
    </location>
</feature>
<keyword evidence="3" id="KW-1133">Transmembrane helix</keyword>
<evidence type="ECO:0000313" key="5">
    <source>
        <dbReference type="Proteomes" id="UP001589814"/>
    </source>
</evidence>
<keyword evidence="1 2" id="KW-0808">Transferase</keyword>
<keyword evidence="5" id="KW-1185">Reference proteome</keyword>
<name>A0ABV6FZH9_9GAMM</name>
<feature type="transmembrane region" description="Helical" evidence="3">
    <location>
        <begin position="195"/>
        <end position="213"/>
    </location>
</feature>
<gene>
    <name evidence="4" type="ORF">ACFFHW_00485</name>
</gene>
<keyword evidence="3" id="KW-0812">Transmembrane</keyword>
<accession>A0ABV6FZH9</accession>
<dbReference type="InterPro" id="IPR048254">
    <property type="entry name" value="CDP_ALCOHOL_P_TRANSF_CS"/>
</dbReference>
<dbReference type="Pfam" id="PF01066">
    <property type="entry name" value="CDP-OH_P_transf"/>
    <property type="match status" value="1"/>
</dbReference>
<dbReference type="RefSeq" id="WP_019950859.1">
    <property type="nucleotide sequence ID" value="NZ_JBHLVX010000001.1"/>
</dbReference>
<dbReference type="InterPro" id="IPR043130">
    <property type="entry name" value="CDP-OH_PTrfase_TM_dom"/>
</dbReference>
<dbReference type="PROSITE" id="PS00379">
    <property type="entry name" value="CDP_ALCOHOL_P_TRANSF"/>
    <property type="match status" value="1"/>
</dbReference>
<protein>
    <submittedName>
        <fullName evidence="4">CDP-alcohol phosphatidyltransferase family protein</fullName>
        <ecNumber evidence="4">2.7.8.-</ecNumber>
    </submittedName>
</protein>
<feature type="transmembrane region" description="Helical" evidence="3">
    <location>
        <begin position="105"/>
        <end position="125"/>
    </location>
</feature>
<dbReference type="EMBL" id="JBHLVX010000001">
    <property type="protein sequence ID" value="MFC0266484.1"/>
    <property type="molecule type" value="Genomic_DNA"/>
</dbReference>
<dbReference type="GO" id="GO:0016740">
    <property type="term" value="F:transferase activity"/>
    <property type="evidence" value="ECO:0007669"/>
    <property type="project" value="UniProtKB-KW"/>
</dbReference>
<dbReference type="EC" id="2.7.8.-" evidence="4"/>
<feature type="transmembrane region" description="Helical" evidence="3">
    <location>
        <begin position="46"/>
        <end position="67"/>
    </location>
</feature>
<dbReference type="Proteomes" id="UP001589814">
    <property type="component" value="Unassembled WGS sequence"/>
</dbReference>
<organism evidence="4 5">
    <name type="scientific">Kushneria aurantia</name>
    <dbReference type="NCBI Taxonomy" id="504092"/>
    <lineage>
        <taxon>Bacteria</taxon>
        <taxon>Pseudomonadati</taxon>
        <taxon>Pseudomonadota</taxon>
        <taxon>Gammaproteobacteria</taxon>
        <taxon>Oceanospirillales</taxon>
        <taxon>Halomonadaceae</taxon>
        <taxon>Kushneria</taxon>
    </lineage>
</organism>
<evidence type="ECO:0000313" key="4">
    <source>
        <dbReference type="EMBL" id="MFC0266484.1"/>
    </source>
</evidence>
<dbReference type="Gene3D" id="1.20.120.1760">
    <property type="match status" value="1"/>
</dbReference>
<evidence type="ECO:0000256" key="1">
    <source>
        <dbReference type="ARBA" id="ARBA00022679"/>
    </source>
</evidence>
<dbReference type="InterPro" id="IPR000462">
    <property type="entry name" value="CDP-OH_P_trans"/>
</dbReference>
<comment type="caution">
    <text evidence="4">The sequence shown here is derived from an EMBL/GenBank/DDBJ whole genome shotgun (WGS) entry which is preliminary data.</text>
</comment>
<evidence type="ECO:0000256" key="3">
    <source>
        <dbReference type="SAM" id="Phobius"/>
    </source>
</evidence>
<feature type="transmembrane region" description="Helical" evidence="3">
    <location>
        <begin position="79"/>
        <end position="99"/>
    </location>
</feature>
<evidence type="ECO:0000256" key="2">
    <source>
        <dbReference type="RuleBase" id="RU003750"/>
    </source>
</evidence>
<reference evidence="4 5" key="1">
    <citation type="submission" date="2024-09" db="EMBL/GenBank/DDBJ databases">
        <authorList>
            <person name="Sun Q."/>
            <person name="Mori K."/>
        </authorList>
    </citation>
    <scope>NUCLEOTIDE SEQUENCE [LARGE SCALE GENOMIC DNA]</scope>
    <source>
        <strain evidence="4 5">CCM 7415</strain>
    </source>
</reference>
<comment type="similarity">
    <text evidence="2">Belongs to the CDP-alcohol phosphatidyltransferase class-I family.</text>
</comment>
<keyword evidence="3" id="KW-0472">Membrane</keyword>
<sequence>MSDRNSVPQRCVRHWPPAIGELGVGLGALLVLVEVLRLGVRVPALLHLSAAAVYLAIAALVAYGGPARAGGLGWANRVTLARAVLIALVAGTLPLPHFINDHHLLLFVVALVALCMDGLDGLVARHTDSATHFGARFDMELDAFFILALCLLLVVQSKAGPWVIAIGAMRYLFVLAAQYWHWLEAELPVSYRRKTVCVIQLGALMLCLLPGVTPPLTTVLLAAALVALLLSFLLDIIWLRRRSHIR</sequence>